<dbReference type="GeneID" id="54411460"/>
<reference evidence="1" key="1">
    <citation type="journal article" date="2020" name="Stud. Mycol.">
        <title>101 Dothideomycetes genomes: a test case for predicting lifestyles and emergence of pathogens.</title>
        <authorList>
            <person name="Haridas S."/>
            <person name="Albert R."/>
            <person name="Binder M."/>
            <person name="Bloem J."/>
            <person name="Labutti K."/>
            <person name="Salamov A."/>
            <person name="Andreopoulos B."/>
            <person name="Baker S."/>
            <person name="Barry K."/>
            <person name="Bills G."/>
            <person name="Bluhm B."/>
            <person name="Cannon C."/>
            <person name="Castanera R."/>
            <person name="Culley D."/>
            <person name="Daum C."/>
            <person name="Ezra D."/>
            <person name="Gonzalez J."/>
            <person name="Henrissat B."/>
            <person name="Kuo A."/>
            <person name="Liang C."/>
            <person name="Lipzen A."/>
            <person name="Lutzoni F."/>
            <person name="Magnuson J."/>
            <person name="Mondo S."/>
            <person name="Nolan M."/>
            <person name="Ohm R."/>
            <person name="Pangilinan J."/>
            <person name="Park H.-J."/>
            <person name="Ramirez L."/>
            <person name="Alfaro M."/>
            <person name="Sun H."/>
            <person name="Tritt A."/>
            <person name="Yoshinaga Y."/>
            <person name="Zwiers L.-H."/>
            <person name="Turgeon B."/>
            <person name="Goodwin S."/>
            <person name="Spatafora J."/>
            <person name="Crous P."/>
            <person name="Grigoriev I."/>
        </authorList>
    </citation>
    <scope>NUCLEOTIDE SEQUENCE</scope>
    <source>
        <strain evidence="1">CBS 119687</strain>
    </source>
</reference>
<dbReference type="Proteomes" id="UP000799771">
    <property type="component" value="Unassembled WGS sequence"/>
</dbReference>
<organism evidence="1 2">
    <name type="scientific">Dothidotthia symphoricarpi CBS 119687</name>
    <dbReference type="NCBI Taxonomy" id="1392245"/>
    <lineage>
        <taxon>Eukaryota</taxon>
        <taxon>Fungi</taxon>
        <taxon>Dikarya</taxon>
        <taxon>Ascomycota</taxon>
        <taxon>Pezizomycotina</taxon>
        <taxon>Dothideomycetes</taxon>
        <taxon>Pleosporomycetidae</taxon>
        <taxon>Pleosporales</taxon>
        <taxon>Dothidotthiaceae</taxon>
        <taxon>Dothidotthia</taxon>
    </lineage>
</organism>
<sequence>MCAAHTQTKVVSALNESPTDLGFATTHPSFREHLLPDSLADMPSRTTVLLRPRRTIRRSLSSPSA</sequence>
<evidence type="ECO:0000313" key="2">
    <source>
        <dbReference type="Proteomes" id="UP000799771"/>
    </source>
</evidence>
<evidence type="ECO:0000313" key="1">
    <source>
        <dbReference type="EMBL" id="KAF2123801.1"/>
    </source>
</evidence>
<dbReference type="EMBL" id="ML977522">
    <property type="protein sequence ID" value="KAF2123801.1"/>
    <property type="molecule type" value="Genomic_DNA"/>
</dbReference>
<proteinExistence type="predicted"/>
<protein>
    <submittedName>
        <fullName evidence="1">Uncharacterized protein</fullName>
    </submittedName>
</protein>
<accession>A0A6A5ZZP9</accession>
<dbReference type="RefSeq" id="XP_033518195.1">
    <property type="nucleotide sequence ID" value="XM_033671028.1"/>
</dbReference>
<keyword evidence="2" id="KW-1185">Reference proteome</keyword>
<gene>
    <name evidence="1" type="ORF">P153DRAFT_391229</name>
</gene>
<dbReference type="AlphaFoldDB" id="A0A6A5ZZP9"/>
<name>A0A6A5ZZP9_9PLEO</name>